<organism evidence="5 6">
    <name type="scientific">Furnarius figulus</name>
    <dbReference type="NCBI Taxonomy" id="463165"/>
    <lineage>
        <taxon>Eukaryota</taxon>
        <taxon>Metazoa</taxon>
        <taxon>Chordata</taxon>
        <taxon>Craniata</taxon>
        <taxon>Vertebrata</taxon>
        <taxon>Euteleostomi</taxon>
        <taxon>Archelosauria</taxon>
        <taxon>Archosauria</taxon>
        <taxon>Dinosauria</taxon>
        <taxon>Saurischia</taxon>
        <taxon>Theropoda</taxon>
        <taxon>Coelurosauria</taxon>
        <taxon>Aves</taxon>
        <taxon>Neognathae</taxon>
        <taxon>Neoaves</taxon>
        <taxon>Telluraves</taxon>
        <taxon>Australaves</taxon>
        <taxon>Passeriformes</taxon>
        <taxon>Furnariidae</taxon>
        <taxon>Furnarius</taxon>
    </lineage>
</organism>
<dbReference type="GO" id="GO:0005198">
    <property type="term" value="F:structural molecule activity"/>
    <property type="evidence" value="ECO:0007669"/>
    <property type="project" value="InterPro"/>
</dbReference>
<proteinExistence type="predicted"/>
<keyword evidence="2 3" id="KW-0175">Coiled coil</keyword>
<feature type="domain" description="IF rod" evidence="4">
    <location>
        <begin position="1"/>
        <end position="251"/>
    </location>
</feature>
<accession>A0A7K5AYP0</accession>
<dbReference type="FunFam" id="1.20.5.500:FF:000001">
    <property type="entry name" value="Type II keratin 23"/>
    <property type="match status" value="1"/>
</dbReference>
<dbReference type="Gene3D" id="1.20.5.1160">
    <property type="entry name" value="Vasodilator-stimulated phosphoprotein"/>
    <property type="match status" value="1"/>
</dbReference>
<dbReference type="EMBL" id="VYZD01000267">
    <property type="protein sequence ID" value="NWR88539.1"/>
    <property type="molecule type" value="Genomic_DNA"/>
</dbReference>
<dbReference type="SMART" id="SM01391">
    <property type="entry name" value="Filament"/>
    <property type="match status" value="1"/>
</dbReference>
<feature type="coiled-coil region" evidence="3">
    <location>
        <begin position="37"/>
        <end position="251"/>
    </location>
</feature>
<evidence type="ECO:0000313" key="5">
    <source>
        <dbReference type="EMBL" id="NWR88539.1"/>
    </source>
</evidence>
<evidence type="ECO:0000313" key="6">
    <source>
        <dbReference type="Proteomes" id="UP000529852"/>
    </source>
</evidence>
<dbReference type="GO" id="GO:0030855">
    <property type="term" value="P:epithelial cell differentiation"/>
    <property type="evidence" value="ECO:0007669"/>
    <property type="project" value="TreeGrafter"/>
</dbReference>
<dbReference type="InterPro" id="IPR039008">
    <property type="entry name" value="IF_rod_dom"/>
</dbReference>
<dbReference type="PANTHER" id="PTHR23239">
    <property type="entry name" value="INTERMEDIATE FILAMENT"/>
    <property type="match status" value="1"/>
</dbReference>
<comment type="caution">
    <text evidence="5">The sequence shown here is derived from an EMBL/GenBank/DDBJ whole genome shotgun (WGS) entry which is preliminary data.</text>
</comment>
<sequence length="251" mass="29151">QIISATVDNNKLILEIDNSKMTADDFRMKYENELVIRQTVEADINGLRNILDELTRTRSSLESELESLKDELTALKRNYEEEMRQFQSQTGGDVSVEVNAAPGQDLTKILNDLRSEYEQIIEKNRREVEQWYEVKIEEVNRQVTSSSQDMQTSSHQLTELRRETQNLEIELQAQLSTKNSLENSLAETENRYGLLLQQIQGQINSVEEELASIRCEMEGQSQEYKMLLGIKSRLEQEIQQYRALLQEGQQD</sequence>
<dbReference type="InterPro" id="IPR002957">
    <property type="entry name" value="Keratin_I"/>
</dbReference>
<dbReference type="GO" id="GO:0045109">
    <property type="term" value="P:intermediate filament organization"/>
    <property type="evidence" value="ECO:0007669"/>
    <property type="project" value="TreeGrafter"/>
</dbReference>
<dbReference type="Gene3D" id="1.20.5.500">
    <property type="entry name" value="Single helix bin"/>
    <property type="match status" value="1"/>
</dbReference>
<keyword evidence="1" id="KW-0403">Intermediate filament</keyword>
<dbReference type="FunFam" id="1.20.5.170:FF:000002">
    <property type="entry name" value="Type I keratin KA11"/>
    <property type="match status" value="1"/>
</dbReference>
<dbReference type="PRINTS" id="PR01248">
    <property type="entry name" value="TYPE1KERATIN"/>
</dbReference>
<name>A0A7K5AYP0_9FURN</name>
<dbReference type="PROSITE" id="PS51842">
    <property type="entry name" value="IF_ROD_2"/>
    <property type="match status" value="1"/>
</dbReference>
<dbReference type="Proteomes" id="UP000529852">
    <property type="component" value="Unassembled WGS sequence"/>
</dbReference>
<dbReference type="Pfam" id="PF00038">
    <property type="entry name" value="Filament"/>
    <property type="match status" value="1"/>
</dbReference>
<evidence type="ECO:0000259" key="4">
    <source>
        <dbReference type="PROSITE" id="PS51842"/>
    </source>
</evidence>
<feature type="non-terminal residue" evidence="5">
    <location>
        <position position="1"/>
    </location>
</feature>
<dbReference type="GO" id="GO:0005882">
    <property type="term" value="C:intermediate filament"/>
    <property type="evidence" value="ECO:0007669"/>
    <property type="project" value="UniProtKB-KW"/>
</dbReference>
<dbReference type="PANTHER" id="PTHR23239:SF379">
    <property type="entry name" value="IF ROD DOMAIN-CONTAINING PROTEIN"/>
    <property type="match status" value="1"/>
</dbReference>
<feature type="non-terminal residue" evidence="5">
    <location>
        <position position="251"/>
    </location>
</feature>
<evidence type="ECO:0000256" key="1">
    <source>
        <dbReference type="ARBA" id="ARBA00022754"/>
    </source>
</evidence>
<protein>
    <submittedName>
        <fullName evidence="5">K1C15 protein</fullName>
    </submittedName>
</protein>
<dbReference type="Gene3D" id="1.20.5.170">
    <property type="match status" value="1"/>
</dbReference>
<dbReference type="SUPFAM" id="SSF64593">
    <property type="entry name" value="Intermediate filament protein, coiled coil region"/>
    <property type="match status" value="1"/>
</dbReference>
<evidence type="ECO:0000256" key="2">
    <source>
        <dbReference type="ARBA" id="ARBA00023054"/>
    </source>
</evidence>
<gene>
    <name evidence="5" type="primary">Krt15</name>
    <name evidence="5" type="ORF">FURFIG_R00080</name>
</gene>
<evidence type="ECO:0000256" key="3">
    <source>
        <dbReference type="SAM" id="Coils"/>
    </source>
</evidence>
<dbReference type="AlphaFoldDB" id="A0A7K5AYP0"/>
<keyword evidence="6" id="KW-1185">Reference proteome</keyword>
<reference evidence="5 6" key="1">
    <citation type="submission" date="2019-09" db="EMBL/GenBank/DDBJ databases">
        <title>Bird 10,000 Genomes (B10K) Project - Family phase.</title>
        <authorList>
            <person name="Zhang G."/>
        </authorList>
    </citation>
    <scope>NUCLEOTIDE SEQUENCE [LARGE SCALE GENOMIC DNA]</scope>
    <source>
        <strain evidence="5">B10K-DU-003-06</strain>
    </source>
</reference>